<dbReference type="NCBIfam" id="TIGR04038">
    <property type="entry name" value="tatD_link_rSAM"/>
    <property type="match status" value="1"/>
</dbReference>
<evidence type="ECO:0000259" key="5">
    <source>
        <dbReference type="PROSITE" id="PS51918"/>
    </source>
</evidence>
<evidence type="ECO:0000256" key="1">
    <source>
        <dbReference type="ARBA" id="ARBA00022691"/>
    </source>
</evidence>
<dbReference type="Pfam" id="PF04055">
    <property type="entry name" value="Radical_SAM"/>
    <property type="match status" value="1"/>
</dbReference>
<organism evidence="6 7">
    <name type="scientific">Guopingia tenuis</name>
    <dbReference type="NCBI Taxonomy" id="2763656"/>
    <lineage>
        <taxon>Bacteria</taxon>
        <taxon>Bacillati</taxon>
        <taxon>Bacillota</taxon>
        <taxon>Clostridia</taxon>
        <taxon>Christensenellales</taxon>
        <taxon>Christensenellaceae</taxon>
        <taxon>Guopingia</taxon>
    </lineage>
</organism>
<dbReference type="InterPro" id="IPR050377">
    <property type="entry name" value="Radical_SAM_PqqE_MftC-like"/>
</dbReference>
<dbReference type="InterPro" id="IPR013785">
    <property type="entry name" value="Aldolase_TIM"/>
</dbReference>
<dbReference type="CDD" id="cd01335">
    <property type="entry name" value="Radical_SAM"/>
    <property type="match status" value="1"/>
</dbReference>
<dbReference type="GO" id="GO:0051536">
    <property type="term" value="F:iron-sulfur cluster binding"/>
    <property type="evidence" value="ECO:0007669"/>
    <property type="project" value="UniProtKB-KW"/>
</dbReference>
<accession>A0A926HWR1</accession>
<evidence type="ECO:0000256" key="3">
    <source>
        <dbReference type="ARBA" id="ARBA00023004"/>
    </source>
</evidence>
<comment type="caution">
    <text evidence="6">The sequence shown here is derived from an EMBL/GenBank/DDBJ whole genome shotgun (WGS) entry which is preliminary data.</text>
</comment>
<keyword evidence="1" id="KW-0949">S-adenosyl-L-methionine</keyword>
<sequence length="196" mass="21690">MDTYVYQVGGKNYINLTNRCNNACDFCIRQNKVGIPGFSLWLEKEPEAEEVIAQLDAAGRGDVVFCGYGEPTLRLDVLKEVAAYVKSYGGKVRVNTNGLANREYGRDVVPELENLVDVMSISLNEASAEKYDAVCHSIYGPAAFDEMLDFARRCAGTRMDTVLSVVDVISPEDIAVCREIAEKVGARLRVREYSAE</sequence>
<dbReference type="GO" id="GO:0046872">
    <property type="term" value="F:metal ion binding"/>
    <property type="evidence" value="ECO:0007669"/>
    <property type="project" value="UniProtKB-KW"/>
</dbReference>
<evidence type="ECO:0000313" key="7">
    <source>
        <dbReference type="Proteomes" id="UP000617951"/>
    </source>
</evidence>
<dbReference type="SFLD" id="SFLDG01111">
    <property type="entry name" value="Uncharacterised_Radical_SAM_Su"/>
    <property type="match status" value="1"/>
</dbReference>
<evidence type="ECO:0000313" key="6">
    <source>
        <dbReference type="EMBL" id="MBC8539254.1"/>
    </source>
</evidence>
<evidence type="ECO:0000256" key="4">
    <source>
        <dbReference type="ARBA" id="ARBA00023014"/>
    </source>
</evidence>
<dbReference type="SFLD" id="SFLDS00029">
    <property type="entry name" value="Radical_SAM"/>
    <property type="match status" value="1"/>
</dbReference>
<dbReference type="RefSeq" id="WP_249280854.1">
    <property type="nucleotide sequence ID" value="NZ_JACRSS010000006.1"/>
</dbReference>
<dbReference type="InterPro" id="IPR007197">
    <property type="entry name" value="rSAM"/>
</dbReference>
<gene>
    <name evidence="6" type="ORF">H8693_09985</name>
</gene>
<feature type="domain" description="Radical SAM core" evidence="5">
    <location>
        <begin position="6"/>
        <end position="196"/>
    </location>
</feature>
<dbReference type="PROSITE" id="PS51918">
    <property type="entry name" value="RADICAL_SAM"/>
    <property type="match status" value="1"/>
</dbReference>
<keyword evidence="4" id="KW-0411">Iron-sulfur</keyword>
<dbReference type="EMBL" id="JACRSS010000006">
    <property type="protein sequence ID" value="MBC8539254.1"/>
    <property type="molecule type" value="Genomic_DNA"/>
</dbReference>
<proteinExistence type="predicted"/>
<dbReference type="GO" id="GO:0003824">
    <property type="term" value="F:catalytic activity"/>
    <property type="evidence" value="ECO:0007669"/>
    <property type="project" value="InterPro"/>
</dbReference>
<protein>
    <submittedName>
        <fullName evidence="6">Radical SAM protein</fullName>
    </submittedName>
</protein>
<dbReference type="PANTHER" id="PTHR11228">
    <property type="entry name" value="RADICAL SAM DOMAIN PROTEIN"/>
    <property type="match status" value="1"/>
</dbReference>
<evidence type="ECO:0000256" key="2">
    <source>
        <dbReference type="ARBA" id="ARBA00022723"/>
    </source>
</evidence>
<reference evidence="6" key="1">
    <citation type="submission" date="2020-08" db="EMBL/GenBank/DDBJ databases">
        <title>Genome public.</title>
        <authorList>
            <person name="Liu C."/>
            <person name="Sun Q."/>
        </authorList>
    </citation>
    <scope>NUCLEOTIDE SEQUENCE</scope>
    <source>
        <strain evidence="6">NSJ-63</strain>
    </source>
</reference>
<keyword evidence="2" id="KW-0479">Metal-binding</keyword>
<dbReference type="SUPFAM" id="SSF102114">
    <property type="entry name" value="Radical SAM enzymes"/>
    <property type="match status" value="1"/>
</dbReference>
<dbReference type="Gene3D" id="3.20.20.70">
    <property type="entry name" value="Aldolase class I"/>
    <property type="match status" value="1"/>
</dbReference>
<dbReference type="Proteomes" id="UP000617951">
    <property type="component" value="Unassembled WGS sequence"/>
</dbReference>
<dbReference type="InterPro" id="IPR058240">
    <property type="entry name" value="rSAM_sf"/>
</dbReference>
<keyword evidence="3" id="KW-0408">Iron</keyword>
<dbReference type="PANTHER" id="PTHR11228:SF7">
    <property type="entry name" value="PQQA PEPTIDE CYCLASE"/>
    <property type="match status" value="1"/>
</dbReference>
<name>A0A926HWR1_9FIRM</name>
<dbReference type="AlphaFoldDB" id="A0A926HWR1"/>
<keyword evidence="7" id="KW-1185">Reference proteome</keyword>
<dbReference type="InterPro" id="IPR023821">
    <property type="entry name" value="rSAM_TatD-assoc"/>
</dbReference>